<protein>
    <submittedName>
        <fullName evidence="3">Uncharacterized protein</fullName>
    </submittedName>
</protein>
<sequence length="575" mass="63800">MSSDAKGSHNPSVLPTPQPSAEPEDRAKADQEKSAASSEVNVKQEDDGDHQSAAAAVQQHPEAPPASAGETKENEAGGATSDVDARLERVAAETKRILDCPKDSYADILGVKSDSTERQKLDAWRDLGCLLHENSTDHKGAKKAFKTEDMGVDYKELEQVLEWDGKAVLSDPQKDDEKDANGDTGMVVDSTPVPPVSVKDIYNEATPALHQLGKDSTDPDALELLQNLNAKISTFNAAEKKTLGADGADISLDRWTIPLGFFPPHYNFVREKYKILENDRTNEEARKAIATEKQLIDNLIARDHFPQSWTVLAADEYLQMKDKEPATAAIHYPWPTDKADDGSVIIGVRKQGTGHRVLIGRQENDRTIYRLEAASEVGSSRVTQYKAMEGFKKLEKGQSEWTKEDRDDFKELLWVTKSQTKRKNTAAGKKNASADCCVNFKQKGIQILTLSSLRRVLGHGDANKMIKEVCERDGFLPPWEAGNISEFHDPSALEKDRDRRRALRDAQAASLAKNRLNQPEQSLGGPIKKENHEQLDERLGRLENDMSEMKAETTKLTQMFMAFMAAVTPILEKAK</sequence>
<name>A0A066X9D2_COLSU</name>
<organism evidence="3 4">
    <name type="scientific">Colletotrichum sublineola</name>
    <name type="common">Sorghum anthracnose fungus</name>
    <dbReference type="NCBI Taxonomy" id="1173701"/>
    <lineage>
        <taxon>Eukaryota</taxon>
        <taxon>Fungi</taxon>
        <taxon>Dikarya</taxon>
        <taxon>Ascomycota</taxon>
        <taxon>Pezizomycotina</taxon>
        <taxon>Sordariomycetes</taxon>
        <taxon>Hypocreomycetidae</taxon>
        <taxon>Glomerellales</taxon>
        <taxon>Glomerellaceae</taxon>
        <taxon>Colletotrichum</taxon>
        <taxon>Colletotrichum graminicola species complex</taxon>
    </lineage>
</organism>
<feature type="region of interest" description="Disordered" evidence="2">
    <location>
        <begin position="169"/>
        <end position="193"/>
    </location>
</feature>
<feature type="coiled-coil region" evidence="1">
    <location>
        <begin position="532"/>
        <end position="559"/>
    </location>
</feature>
<keyword evidence="4" id="KW-1185">Reference proteome</keyword>
<evidence type="ECO:0000256" key="2">
    <source>
        <dbReference type="SAM" id="MobiDB-lite"/>
    </source>
</evidence>
<dbReference type="EMBL" id="JMSE01000999">
    <property type="protein sequence ID" value="KDN65748.1"/>
    <property type="molecule type" value="Genomic_DNA"/>
</dbReference>
<feature type="compositionally biased region" description="Basic and acidic residues" evidence="2">
    <location>
        <begin position="23"/>
        <end position="33"/>
    </location>
</feature>
<dbReference type="HOGENOM" id="CLU_036107_0_0_1"/>
<dbReference type="OrthoDB" id="4839168at2759"/>
<evidence type="ECO:0000256" key="1">
    <source>
        <dbReference type="SAM" id="Coils"/>
    </source>
</evidence>
<dbReference type="eggNOG" id="ENOG502T2NN">
    <property type="taxonomic scope" value="Eukaryota"/>
</dbReference>
<proteinExistence type="predicted"/>
<accession>A0A066X9D2</accession>
<keyword evidence="1" id="KW-0175">Coiled coil</keyword>
<feature type="coiled-coil region" evidence="1">
    <location>
        <begin position="266"/>
        <end position="302"/>
    </location>
</feature>
<dbReference type="STRING" id="1173701.A0A066X9D2"/>
<feature type="region of interest" description="Disordered" evidence="2">
    <location>
        <begin position="502"/>
        <end position="532"/>
    </location>
</feature>
<comment type="caution">
    <text evidence="3">The sequence shown here is derived from an EMBL/GenBank/DDBJ whole genome shotgun (WGS) entry which is preliminary data.</text>
</comment>
<dbReference type="AlphaFoldDB" id="A0A066X9D2"/>
<evidence type="ECO:0000313" key="3">
    <source>
        <dbReference type="EMBL" id="KDN65748.1"/>
    </source>
</evidence>
<evidence type="ECO:0000313" key="4">
    <source>
        <dbReference type="Proteomes" id="UP000027238"/>
    </source>
</evidence>
<feature type="region of interest" description="Disordered" evidence="2">
    <location>
        <begin position="1"/>
        <end position="87"/>
    </location>
</feature>
<feature type="compositionally biased region" description="Polar residues" evidence="2">
    <location>
        <begin position="1"/>
        <end position="13"/>
    </location>
</feature>
<dbReference type="Proteomes" id="UP000027238">
    <property type="component" value="Unassembled WGS sequence"/>
</dbReference>
<dbReference type="OMA" id="AFNERDG"/>
<reference evidence="4" key="1">
    <citation type="journal article" date="2014" name="Genome Announc.">
        <title>Draft genome sequence of Colletotrichum sublineola, a destructive pathogen of cultivated sorghum.</title>
        <authorList>
            <person name="Baroncelli R."/>
            <person name="Sanz-Martin J.M."/>
            <person name="Rech G.E."/>
            <person name="Sukno S.A."/>
            <person name="Thon M.R."/>
        </authorList>
    </citation>
    <scope>NUCLEOTIDE SEQUENCE [LARGE SCALE GENOMIC DNA]</scope>
    <source>
        <strain evidence="4">TX430BB</strain>
    </source>
</reference>
<feature type="compositionally biased region" description="Basic and acidic residues" evidence="2">
    <location>
        <begin position="172"/>
        <end position="181"/>
    </location>
</feature>
<gene>
    <name evidence="3" type="ORF">CSUB01_07529</name>
</gene>